<accession>A0A822YFC3</accession>
<comment type="caution">
    <text evidence="1">The sequence shown here is derived from an EMBL/GenBank/DDBJ whole genome shotgun (WGS) entry which is preliminary data.</text>
</comment>
<dbReference type="EMBL" id="DUZY01000002">
    <property type="protein sequence ID" value="DAD29655.1"/>
    <property type="molecule type" value="Genomic_DNA"/>
</dbReference>
<reference evidence="1 2" key="1">
    <citation type="journal article" date="2020" name="Mol. Biol. Evol.">
        <title>Distinct Expression and Methylation Patterns for Genes with Different Fates following a Single Whole-Genome Duplication in Flowering Plants.</title>
        <authorList>
            <person name="Shi T."/>
            <person name="Rahmani R.S."/>
            <person name="Gugger P.F."/>
            <person name="Wang M."/>
            <person name="Li H."/>
            <person name="Zhang Y."/>
            <person name="Li Z."/>
            <person name="Wang Q."/>
            <person name="Van de Peer Y."/>
            <person name="Marchal K."/>
            <person name="Chen J."/>
        </authorList>
    </citation>
    <scope>NUCLEOTIDE SEQUENCE [LARGE SCALE GENOMIC DNA]</scope>
    <source>
        <tissue evidence="1">Leaf</tissue>
    </source>
</reference>
<sequence length="69" mass="7896">MASSKGKEKMAEESERTLSLQLARLTVEKALVKGSHVELELERCKEAIDISKIKCHKRCNRRKLKGIRC</sequence>
<evidence type="ECO:0000313" key="2">
    <source>
        <dbReference type="Proteomes" id="UP000607653"/>
    </source>
</evidence>
<gene>
    <name evidence="1" type="ORF">HUJ06_031122</name>
</gene>
<keyword evidence="2" id="KW-1185">Reference proteome</keyword>
<name>A0A822YFC3_NELNU</name>
<evidence type="ECO:0000313" key="1">
    <source>
        <dbReference type="EMBL" id="DAD29655.1"/>
    </source>
</evidence>
<dbReference type="AlphaFoldDB" id="A0A822YFC3"/>
<dbReference type="Proteomes" id="UP000607653">
    <property type="component" value="Unassembled WGS sequence"/>
</dbReference>
<proteinExistence type="predicted"/>
<protein>
    <submittedName>
        <fullName evidence="1">Uncharacterized protein</fullName>
    </submittedName>
</protein>
<organism evidence="1 2">
    <name type="scientific">Nelumbo nucifera</name>
    <name type="common">Sacred lotus</name>
    <dbReference type="NCBI Taxonomy" id="4432"/>
    <lineage>
        <taxon>Eukaryota</taxon>
        <taxon>Viridiplantae</taxon>
        <taxon>Streptophyta</taxon>
        <taxon>Embryophyta</taxon>
        <taxon>Tracheophyta</taxon>
        <taxon>Spermatophyta</taxon>
        <taxon>Magnoliopsida</taxon>
        <taxon>Proteales</taxon>
        <taxon>Nelumbonaceae</taxon>
        <taxon>Nelumbo</taxon>
    </lineage>
</organism>